<evidence type="ECO:0000313" key="3">
    <source>
        <dbReference type="Proteomes" id="UP000215126"/>
    </source>
</evidence>
<dbReference type="AlphaFoldDB" id="A0A239SIH8"/>
<protein>
    <submittedName>
        <fullName evidence="2">Uncharacterized protein</fullName>
    </submittedName>
</protein>
<gene>
    <name evidence="2" type="ORF">SAMEA4530655_02364</name>
</gene>
<feature type="region of interest" description="Disordered" evidence="1">
    <location>
        <begin position="580"/>
        <end position="613"/>
    </location>
</feature>
<feature type="region of interest" description="Disordered" evidence="1">
    <location>
        <begin position="1"/>
        <end position="28"/>
    </location>
</feature>
<feature type="compositionally biased region" description="Basic residues" evidence="1">
    <location>
        <begin position="602"/>
        <end position="613"/>
    </location>
</feature>
<dbReference type="STRING" id="93222.NA29_16025"/>
<proteinExistence type="predicted"/>
<dbReference type="EMBL" id="LT906435">
    <property type="protein sequence ID" value="SNU85207.1"/>
    <property type="molecule type" value="Genomic_DNA"/>
</dbReference>
<name>A0A239SIH8_9BURK</name>
<organism evidence="2 3">
    <name type="scientific">Pandoraea sputorum</name>
    <dbReference type="NCBI Taxonomy" id="93222"/>
    <lineage>
        <taxon>Bacteria</taxon>
        <taxon>Pseudomonadati</taxon>
        <taxon>Pseudomonadota</taxon>
        <taxon>Betaproteobacteria</taxon>
        <taxon>Burkholderiales</taxon>
        <taxon>Burkholderiaceae</taxon>
        <taxon>Pandoraea</taxon>
    </lineage>
</organism>
<dbReference type="Proteomes" id="UP000215126">
    <property type="component" value="Chromosome 1"/>
</dbReference>
<reference evidence="2 3" key="1">
    <citation type="submission" date="2017-06" db="EMBL/GenBank/DDBJ databases">
        <authorList>
            <consortium name="Pathogen Informatics"/>
        </authorList>
    </citation>
    <scope>NUCLEOTIDE SEQUENCE [LARGE SCALE GENOMIC DNA]</scope>
    <source>
        <strain evidence="2 3">NCTC13161</strain>
    </source>
</reference>
<accession>A0A239SIH8</accession>
<sequence>MQFHAKPHQDNDNRASVAPEVSRPETVTQRYHFVDNRPATAQLRSLQSAMNDSPRAIAQRKRIGGLFPSEGAPAQRRMPHDRRDDLHARGLKEALNDGEVALSRRPDVGAVNLRHLAQSLKPITQPNATPVADALQGNTAVITPAQVQMKGIEATSDPISIARQVGQLRPKDTRIRPLTGGRFELQARLNPWVSVLTGRVIEGLASGSEKPKDGARHPDRPDVVWRDELPEEDQADAYAAFMQCLAEIDEDKSLKAEAKQQAKSEMLLAFHGGLRSLPAAAILKFGTDLMHAIATHEETDSLDTAFEENRVVYRTWHEPKRIAESTDLGASEEGGKELVGADALNVALDPVRFRAHKEKTKEADSGLVPIGAAPSSLLYGDLKDNLRNTVFLRDRGTAAALLPENLNAGFSLFNETAKSVFRSKSPEDELDADEQNLQEHAKAMRAYVTRPVFFDKGDIQSSVGAYSHEDKGDGLHVRKTHSALGTGHNPLRETFEQKLNDPLRRNAIFYQTFSEHSRANVHGGAWNEMVVKYRGTGKTSALDDNVAQWVPGIPMNDTLAPQLLDSGKFSAEYAQATKAEADSALDGKAFDPSVEQPEAPVSKRRGKKKKGGQ</sequence>
<evidence type="ECO:0000313" key="2">
    <source>
        <dbReference type="EMBL" id="SNU85207.1"/>
    </source>
</evidence>
<dbReference type="KEGG" id="pspu:NA29_16025"/>
<keyword evidence="3" id="KW-1185">Reference proteome</keyword>
<evidence type="ECO:0000256" key="1">
    <source>
        <dbReference type="SAM" id="MobiDB-lite"/>
    </source>
</evidence>